<accession>A0A1H0SWZ6</accession>
<sequence>MYTTTMLGSGATYLRMGVVQISLANLLVILAMIVVFVLALVLPFPSSADRREVGDDRR</sequence>
<reference evidence="2 3" key="1">
    <citation type="submission" date="2016-10" db="EMBL/GenBank/DDBJ databases">
        <authorList>
            <person name="de Groot N.N."/>
        </authorList>
    </citation>
    <scope>NUCLEOTIDE SEQUENCE [LARGE SCALE GENOMIC DNA]</scope>
    <source>
        <strain evidence="3">P4-7,KCTC 19426,CECT 7604</strain>
    </source>
</reference>
<keyword evidence="1" id="KW-0472">Membrane</keyword>
<organism evidence="2 3">
    <name type="scientific">Nakamurella panacisegetis</name>
    <dbReference type="NCBI Taxonomy" id="1090615"/>
    <lineage>
        <taxon>Bacteria</taxon>
        <taxon>Bacillati</taxon>
        <taxon>Actinomycetota</taxon>
        <taxon>Actinomycetes</taxon>
        <taxon>Nakamurellales</taxon>
        <taxon>Nakamurellaceae</taxon>
        <taxon>Nakamurella</taxon>
    </lineage>
</organism>
<feature type="transmembrane region" description="Helical" evidence="1">
    <location>
        <begin position="20"/>
        <end position="42"/>
    </location>
</feature>
<dbReference type="AlphaFoldDB" id="A0A1H0SWZ6"/>
<protein>
    <submittedName>
        <fullName evidence="2">Uncharacterized protein</fullName>
    </submittedName>
</protein>
<proteinExistence type="predicted"/>
<gene>
    <name evidence="2" type="ORF">SAMN04515671_4337</name>
</gene>
<keyword evidence="1" id="KW-0812">Transmembrane</keyword>
<dbReference type="EMBL" id="LT629710">
    <property type="protein sequence ID" value="SDP46164.1"/>
    <property type="molecule type" value="Genomic_DNA"/>
</dbReference>
<evidence type="ECO:0000313" key="2">
    <source>
        <dbReference type="EMBL" id="SDP46164.1"/>
    </source>
</evidence>
<keyword evidence="3" id="KW-1185">Reference proteome</keyword>
<evidence type="ECO:0000313" key="3">
    <source>
        <dbReference type="Proteomes" id="UP000198741"/>
    </source>
</evidence>
<dbReference type="STRING" id="1090615.SAMN04515671_4337"/>
<dbReference type="Proteomes" id="UP000198741">
    <property type="component" value="Chromosome I"/>
</dbReference>
<name>A0A1H0SWZ6_9ACTN</name>
<evidence type="ECO:0000256" key="1">
    <source>
        <dbReference type="SAM" id="Phobius"/>
    </source>
</evidence>
<keyword evidence="1" id="KW-1133">Transmembrane helix</keyword>
<dbReference type="RefSeq" id="WP_157695604.1">
    <property type="nucleotide sequence ID" value="NZ_LT629710.1"/>
</dbReference>